<evidence type="ECO:0000313" key="8">
    <source>
        <dbReference type="EMBL" id="KAL1220858.1"/>
    </source>
</evidence>
<gene>
    <name evidence="8" type="ORF">V5N11_016864</name>
</gene>
<dbReference type="GO" id="GO:0030154">
    <property type="term" value="P:cell differentiation"/>
    <property type="evidence" value="ECO:0007669"/>
    <property type="project" value="UniProtKB-KW"/>
</dbReference>
<dbReference type="PANTHER" id="PTHR31791">
    <property type="entry name" value="FRIGIDA-LIKE PROTEIN 3-RELATED"/>
    <property type="match status" value="1"/>
</dbReference>
<reference evidence="8 9" key="1">
    <citation type="submission" date="2024-04" db="EMBL/GenBank/DDBJ databases">
        <title>Genome assembly C_amara_ONT_v2.</title>
        <authorList>
            <person name="Yant L."/>
            <person name="Moore C."/>
            <person name="Slenker M."/>
        </authorList>
    </citation>
    <scope>NUCLEOTIDE SEQUENCE [LARGE SCALE GENOMIC DNA]</scope>
    <source>
        <tissue evidence="8">Leaf</tissue>
    </source>
</reference>
<feature type="coiled-coil region" evidence="6">
    <location>
        <begin position="297"/>
        <end position="335"/>
    </location>
</feature>
<evidence type="ECO:0000256" key="6">
    <source>
        <dbReference type="SAM" id="Coils"/>
    </source>
</evidence>
<dbReference type="Pfam" id="PF07899">
    <property type="entry name" value="Frigida"/>
    <property type="match status" value="1"/>
</dbReference>
<keyword evidence="4 5" id="KW-0287">Flowering</keyword>
<evidence type="ECO:0000256" key="1">
    <source>
        <dbReference type="ARBA" id="ARBA00008956"/>
    </source>
</evidence>
<dbReference type="InterPro" id="IPR012474">
    <property type="entry name" value="Frigida"/>
</dbReference>
<dbReference type="EMBL" id="JBANAX010000143">
    <property type="protein sequence ID" value="KAL1220858.1"/>
    <property type="molecule type" value="Genomic_DNA"/>
</dbReference>
<evidence type="ECO:0000256" key="4">
    <source>
        <dbReference type="ARBA" id="ARBA00023089"/>
    </source>
</evidence>
<protein>
    <recommendedName>
        <fullName evidence="5">FRIGIDA-like protein</fullName>
    </recommendedName>
</protein>
<evidence type="ECO:0000313" key="9">
    <source>
        <dbReference type="Proteomes" id="UP001558713"/>
    </source>
</evidence>
<dbReference type="GO" id="GO:0009908">
    <property type="term" value="P:flower development"/>
    <property type="evidence" value="ECO:0007669"/>
    <property type="project" value="UniProtKB-KW"/>
</dbReference>
<evidence type="ECO:0000256" key="3">
    <source>
        <dbReference type="ARBA" id="ARBA00022782"/>
    </source>
</evidence>
<name>A0ABD1BUH2_CARAN</name>
<keyword evidence="3 5" id="KW-0221">Differentiation</keyword>
<organism evidence="8 9">
    <name type="scientific">Cardamine amara subsp. amara</name>
    <dbReference type="NCBI Taxonomy" id="228776"/>
    <lineage>
        <taxon>Eukaryota</taxon>
        <taxon>Viridiplantae</taxon>
        <taxon>Streptophyta</taxon>
        <taxon>Embryophyta</taxon>
        <taxon>Tracheophyta</taxon>
        <taxon>Spermatophyta</taxon>
        <taxon>Magnoliopsida</taxon>
        <taxon>eudicotyledons</taxon>
        <taxon>Gunneridae</taxon>
        <taxon>Pentapetalae</taxon>
        <taxon>rosids</taxon>
        <taxon>malvids</taxon>
        <taxon>Brassicales</taxon>
        <taxon>Brassicaceae</taxon>
        <taxon>Cardamineae</taxon>
        <taxon>Cardamine</taxon>
    </lineage>
</organism>
<proteinExistence type="inferred from homology"/>
<evidence type="ECO:0000256" key="2">
    <source>
        <dbReference type="ARBA" id="ARBA00022473"/>
    </source>
</evidence>
<dbReference type="AlphaFoldDB" id="A0ABD1BUH2"/>
<feature type="coiled-coil region" evidence="6">
    <location>
        <begin position="12"/>
        <end position="49"/>
    </location>
</feature>
<dbReference type="PANTHER" id="PTHR31791:SF60">
    <property type="entry name" value="FRIGIDA-LIKE PROTEIN 5"/>
    <property type="match status" value="1"/>
</dbReference>
<feature type="compositionally biased region" description="Polar residues" evidence="7">
    <location>
        <begin position="389"/>
        <end position="403"/>
    </location>
</feature>
<comment type="caution">
    <text evidence="8">The sequence shown here is derived from an EMBL/GenBank/DDBJ whole genome shotgun (WGS) entry which is preliminary data.</text>
</comment>
<comment type="similarity">
    <text evidence="1 5">Belongs to the Frigida family.</text>
</comment>
<accession>A0ABD1BUH2</accession>
<sequence length="528" mass="59404">MKKTQAEVDLEMKQLDTRAEKIELKEKELEEKEKKLESVEQKLAQCVKDFELQVKKLASFCQQGKVNHQHRDKSVSSPEQIQESGVKYQPDAIAPHPSSTTDNILSGSITADMLRELVEKKTLGESEDLSNALKCTQDPAKLVLDTSVALCPTNPEGSYEFKLLITSASCFLLLNQLKKLMPQIGNTVKDDAKKLAVYWKDKFSMSKQCNLEVICFLEFLGIFGIVSEFKANDLLGLLNNSYWRTVSPDLFQFLGLENAITDFIHNLIKTGHRLKAVNYIYSLDMVNKFRPVSDIIKDSLRITKQFAEKSFRKAKNEYSAQVAAVDRQINLLRNAIKCIKSHKLESEFESENLEERINSLLKIRGNLSDGSGIKTDLTIQQSKTANPTNVAEVSSVTKNSPLEPSTAAALSSASKSSRKMNKRKRKRSLSRSIQSSGHVASLTSNYIPVASLTSNHYPVVSLTSNHFPRHVYSLNQRQTFPVNNGVGAFTVVPNPYYNHNQLKQPQGPRLQPRPQPQPQHIAYNIIHK</sequence>
<keyword evidence="6" id="KW-0175">Coiled coil</keyword>
<keyword evidence="9" id="KW-1185">Reference proteome</keyword>
<feature type="region of interest" description="Disordered" evidence="7">
    <location>
        <begin position="389"/>
        <end position="436"/>
    </location>
</feature>
<evidence type="ECO:0000256" key="5">
    <source>
        <dbReference type="RuleBase" id="RU364012"/>
    </source>
</evidence>
<evidence type="ECO:0000256" key="7">
    <source>
        <dbReference type="SAM" id="MobiDB-lite"/>
    </source>
</evidence>
<keyword evidence="2 5" id="KW-0217">Developmental protein</keyword>
<dbReference type="Proteomes" id="UP001558713">
    <property type="component" value="Unassembled WGS sequence"/>
</dbReference>
<feature type="compositionally biased region" description="Basic residues" evidence="7">
    <location>
        <begin position="416"/>
        <end position="429"/>
    </location>
</feature>